<evidence type="ECO:0000256" key="9">
    <source>
        <dbReference type="ARBA" id="ARBA00054940"/>
    </source>
</evidence>
<evidence type="ECO:0000256" key="7">
    <source>
        <dbReference type="ARBA" id="ARBA00022842"/>
    </source>
</evidence>
<dbReference type="Proteomes" id="UP000019763">
    <property type="component" value="Unassembled WGS sequence"/>
</dbReference>
<dbReference type="FunFam" id="3.90.950.10:FF:000003">
    <property type="entry name" value="Inosine triphosphate pyrophosphatase"/>
    <property type="match status" value="1"/>
</dbReference>
<evidence type="ECO:0000256" key="2">
    <source>
        <dbReference type="ARBA" id="ARBA00008023"/>
    </source>
</evidence>
<dbReference type="OMA" id="YDPIFQP"/>
<gene>
    <name evidence="14" type="ORF">GNI_069080</name>
</gene>
<dbReference type="PANTHER" id="PTHR11067">
    <property type="entry name" value="INOSINE TRIPHOSPHATE PYROPHOSPHATASE/HAM1 PROTEIN"/>
    <property type="match status" value="1"/>
</dbReference>
<dbReference type="GO" id="GO:0046872">
    <property type="term" value="F:metal ion binding"/>
    <property type="evidence" value="ECO:0007669"/>
    <property type="project" value="UniProtKB-KW"/>
</dbReference>
<keyword evidence="5" id="KW-0547">Nucleotide-binding</keyword>
<dbReference type="Gene3D" id="3.90.950.10">
    <property type="match status" value="1"/>
</dbReference>
<dbReference type="PANTHER" id="PTHR11067:SF9">
    <property type="entry name" value="INOSINE TRIPHOSPHATE PYROPHOSPHATASE"/>
    <property type="match status" value="1"/>
</dbReference>
<dbReference type="InterPro" id="IPR002637">
    <property type="entry name" value="RdgB/HAM1"/>
</dbReference>
<evidence type="ECO:0000256" key="11">
    <source>
        <dbReference type="ARBA" id="ARBA00093218"/>
    </source>
</evidence>
<accession>A0A023B7I1</accession>
<dbReference type="eggNOG" id="KOG3222">
    <property type="taxonomic scope" value="Eukaryota"/>
</dbReference>
<dbReference type="AlphaFoldDB" id="A0A023B7I1"/>
<organism evidence="14 15">
    <name type="scientific">Gregarina niphandrodes</name>
    <name type="common">Septate eugregarine</name>
    <dbReference type="NCBI Taxonomy" id="110365"/>
    <lineage>
        <taxon>Eukaryota</taxon>
        <taxon>Sar</taxon>
        <taxon>Alveolata</taxon>
        <taxon>Apicomplexa</taxon>
        <taxon>Conoidasida</taxon>
        <taxon>Gregarinasina</taxon>
        <taxon>Eugregarinorida</taxon>
        <taxon>Gregarinidae</taxon>
        <taxon>Gregarina</taxon>
    </lineage>
</organism>
<keyword evidence="4" id="KW-0479">Metal-binding</keyword>
<evidence type="ECO:0000256" key="1">
    <source>
        <dbReference type="ARBA" id="ARBA00004496"/>
    </source>
</evidence>
<proteinExistence type="inferred from homology"/>
<protein>
    <recommendedName>
        <fullName evidence="10">XTP/dITP diphosphatase</fullName>
        <ecNumber evidence="10">3.6.1.66</ecNumber>
    </recommendedName>
</protein>
<comment type="catalytic activity">
    <reaction evidence="13">
        <text>N(6)-hydroxy-dATP + H2O = N(6)-hydroxy-dAMP + diphosphate + H(+)</text>
        <dbReference type="Rhea" id="RHEA:83971"/>
        <dbReference type="ChEBI" id="CHEBI:15377"/>
        <dbReference type="ChEBI" id="CHEBI:15378"/>
        <dbReference type="ChEBI" id="CHEBI:33019"/>
        <dbReference type="ChEBI" id="CHEBI:233529"/>
        <dbReference type="ChEBI" id="CHEBI:233530"/>
    </reaction>
    <physiologicalReaction direction="left-to-right" evidence="13">
        <dbReference type="Rhea" id="RHEA:83972"/>
    </physiologicalReaction>
</comment>
<dbReference type="EMBL" id="AFNH02000518">
    <property type="protein sequence ID" value="EZG67376.1"/>
    <property type="molecule type" value="Genomic_DNA"/>
</dbReference>
<keyword evidence="6 14" id="KW-0378">Hydrolase</keyword>
<dbReference type="GO" id="GO:0005737">
    <property type="term" value="C:cytoplasm"/>
    <property type="evidence" value="ECO:0007669"/>
    <property type="project" value="UniProtKB-SubCell"/>
</dbReference>
<evidence type="ECO:0000256" key="4">
    <source>
        <dbReference type="ARBA" id="ARBA00022723"/>
    </source>
</evidence>
<sequence length="205" mass="22820">MKIYFVTGNENKRKEVERLIGGSGVEILARAADVPEFQGNSRYITTEKCRWAFEHLRDSIEAGSYVMTEDTSLGFDAMGGLPGPYIRWFLEELGNEGLTKMLVGFEDKGAEAKTTMCLMNGCDEPLVVEGVCHGQIVEPRGPRTFGWDANFQPDIQADSDNKKTYAEMSVDEKGRISHRGNAMQALKVSLLHTRDCTLAILFCLV</sequence>
<keyword evidence="15" id="KW-1185">Reference proteome</keyword>
<dbReference type="OrthoDB" id="6288734at2759"/>
<comment type="subcellular location">
    <subcellularLocation>
        <location evidence="1">Cytoplasm</location>
    </subcellularLocation>
</comment>
<keyword evidence="8" id="KW-0546">Nucleotide metabolism</keyword>
<comment type="catalytic activity">
    <reaction evidence="11">
        <text>ITP + H2O = IMP + diphosphate + H(+)</text>
        <dbReference type="Rhea" id="RHEA:29399"/>
        <dbReference type="ChEBI" id="CHEBI:15377"/>
        <dbReference type="ChEBI" id="CHEBI:15378"/>
        <dbReference type="ChEBI" id="CHEBI:33019"/>
        <dbReference type="ChEBI" id="CHEBI:58053"/>
        <dbReference type="ChEBI" id="CHEBI:61402"/>
        <dbReference type="EC" id="3.6.1.66"/>
    </reaction>
    <physiologicalReaction direction="left-to-right" evidence="11">
        <dbReference type="Rhea" id="RHEA:29400"/>
    </physiologicalReaction>
</comment>
<comment type="function">
    <text evidence="9">Pyrophosphatase that hydrolyzes the non-canonical purine nucleotides inosine triphosphate (ITP), deoxyinosine triphosphate (dITP) as well as 2'-deoxy-N-6-hydroxylaminopurine triphosphate (dHAPTP) and xanthosine 5'-triphosphate (XTP) to their respective monophosphate derivatives. The enzyme does not distinguish between the deoxy- and ribose forms. Probably excludes non-canonical purines from RNA and DNA precursor pools, thus preventing their incorporation into RNA and DNA and avoiding chromosomal lesions.</text>
</comment>
<dbReference type="GeneID" id="22912542"/>
<evidence type="ECO:0000256" key="12">
    <source>
        <dbReference type="ARBA" id="ARBA00093255"/>
    </source>
</evidence>
<evidence type="ECO:0000313" key="14">
    <source>
        <dbReference type="EMBL" id="EZG67376.1"/>
    </source>
</evidence>
<dbReference type="CDD" id="cd00515">
    <property type="entry name" value="HAM1"/>
    <property type="match status" value="1"/>
</dbReference>
<dbReference type="RefSeq" id="XP_011130257.1">
    <property type="nucleotide sequence ID" value="XM_011131955.1"/>
</dbReference>
<dbReference type="VEuPathDB" id="CryptoDB:GNI_069080"/>
<dbReference type="EC" id="3.6.1.66" evidence="10"/>
<keyword evidence="3" id="KW-0963">Cytoplasm</keyword>
<dbReference type="GO" id="GO:0036220">
    <property type="term" value="F:ITP diphosphatase activity"/>
    <property type="evidence" value="ECO:0007669"/>
    <property type="project" value="UniProtKB-EC"/>
</dbReference>
<keyword evidence="7" id="KW-0460">Magnesium</keyword>
<dbReference type="GO" id="GO:0035870">
    <property type="term" value="F:dITP diphosphatase activity"/>
    <property type="evidence" value="ECO:0007669"/>
    <property type="project" value="RHEA"/>
</dbReference>
<evidence type="ECO:0000313" key="15">
    <source>
        <dbReference type="Proteomes" id="UP000019763"/>
    </source>
</evidence>
<dbReference type="Pfam" id="PF01725">
    <property type="entry name" value="Ham1p_like"/>
    <property type="match status" value="1"/>
</dbReference>
<comment type="similarity">
    <text evidence="2">Belongs to the HAM1 NTPase family.</text>
</comment>
<evidence type="ECO:0000256" key="6">
    <source>
        <dbReference type="ARBA" id="ARBA00022801"/>
    </source>
</evidence>
<evidence type="ECO:0000256" key="3">
    <source>
        <dbReference type="ARBA" id="ARBA00022490"/>
    </source>
</evidence>
<dbReference type="GO" id="GO:0009117">
    <property type="term" value="P:nucleotide metabolic process"/>
    <property type="evidence" value="ECO:0007669"/>
    <property type="project" value="UniProtKB-KW"/>
</dbReference>
<evidence type="ECO:0000256" key="13">
    <source>
        <dbReference type="ARBA" id="ARBA00093271"/>
    </source>
</evidence>
<evidence type="ECO:0000256" key="8">
    <source>
        <dbReference type="ARBA" id="ARBA00023080"/>
    </source>
</evidence>
<comment type="catalytic activity">
    <reaction evidence="12">
        <text>dITP + H2O = dIMP + diphosphate + H(+)</text>
        <dbReference type="Rhea" id="RHEA:28342"/>
        <dbReference type="ChEBI" id="CHEBI:15377"/>
        <dbReference type="ChEBI" id="CHEBI:15378"/>
        <dbReference type="ChEBI" id="CHEBI:33019"/>
        <dbReference type="ChEBI" id="CHEBI:61194"/>
        <dbReference type="ChEBI" id="CHEBI:61382"/>
        <dbReference type="EC" id="3.6.1.66"/>
    </reaction>
    <physiologicalReaction direction="left-to-right" evidence="12">
        <dbReference type="Rhea" id="RHEA:28343"/>
    </physiologicalReaction>
</comment>
<comment type="caution">
    <text evidence="14">The sequence shown here is derived from an EMBL/GenBank/DDBJ whole genome shotgun (WGS) entry which is preliminary data.</text>
</comment>
<reference evidence="14" key="1">
    <citation type="submission" date="2013-12" db="EMBL/GenBank/DDBJ databases">
        <authorList>
            <person name="Omoto C.K."/>
            <person name="Sibley D."/>
            <person name="Venepally P."/>
            <person name="Hadjithomas M."/>
            <person name="Karamycheva S."/>
            <person name="Brunk B."/>
            <person name="Roos D."/>
            <person name="Caler E."/>
            <person name="Lorenzi H."/>
        </authorList>
    </citation>
    <scope>NUCLEOTIDE SEQUENCE</scope>
</reference>
<dbReference type="GO" id="GO:0000166">
    <property type="term" value="F:nucleotide binding"/>
    <property type="evidence" value="ECO:0007669"/>
    <property type="project" value="UniProtKB-KW"/>
</dbReference>
<evidence type="ECO:0000256" key="5">
    <source>
        <dbReference type="ARBA" id="ARBA00022741"/>
    </source>
</evidence>
<dbReference type="InterPro" id="IPR029001">
    <property type="entry name" value="ITPase-like_fam"/>
</dbReference>
<evidence type="ECO:0000256" key="10">
    <source>
        <dbReference type="ARBA" id="ARBA00066468"/>
    </source>
</evidence>
<name>A0A023B7I1_GRENI</name>
<dbReference type="SUPFAM" id="SSF52972">
    <property type="entry name" value="ITPase-like"/>
    <property type="match status" value="1"/>
</dbReference>
<dbReference type="GO" id="GO:0009143">
    <property type="term" value="P:nucleoside triphosphate catabolic process"/>
    <property type="evidence" value="ECO:0007669"/>
    <property type="project" value="InterPro"/>
</dbReference>